<sequence length="274" mass="28702">MNVDDELRRLFSDDRLELRPLPDAEHAVLTGVKRRQRRRRVAIAATGALSALAIVAGTVAVLQPEMRNTVQPADSSTLTFPSTTGPTEQSSTSAESQGGTASTSNRGGVGSGQGTPPSSSSKPPTSTTTPKTFGTAQIGPTGYGALRLGMTKEQAEATGLIKPNAKAESDSGCLGYDYAGKAKPAGFYTVVISKTKGVVRIHGRGDERTPEGIGVGAPVSDFDKVYTDSGTTHGAVGERVVAAPGNAAANYWFIMRNNAVSEIRLELKEQDCYK</sequence>
<feature type="region of interest" description="Disordered" evidence="1">
    <location>
        <begin position="69"/>
        <end position="140"/>
    </location>
</feature>
<dbReference type="EMBL" id="JACHMH010000001">
    <property type="protein sequence ID" value="MBB4675079.1"/>
    <property type="molecule type" value="Genomic_DNA"/>
</dbReference>
<keyword evidence="2" id="KW-0472">Membrane</keyword>
<keyword evidence="4" id="KW-1185">Reference proteome</keyword>
<reference evidence="3 4" key="1">
    <citation type="submission" date="2020-08" db="EMBL/GenBank/DDBJ databases">
        <title>Sequencing the genomes of 1000 actinobacteria strains.</title>
        <authorList>
            <person name="Klenk H.-P."/>
        </authorList>
    </citation>
    <scope>NUCLEOTIDE SEQUENCE [LARGE SCALE GENOMIC DNA]</scope>
    <source>
        <strain evidence="3 4">DSM 44230</strain>
    </source>
</reference>
<organism evidence="3 4">
    <name type="scientific">Crossiella cryophila</name>
    <dbReference type="NCBI Taxonomy" id="43355"/>
    <lineage>
        <taxon>Bacteria</taxon>
        <taxon>Bacillati</taxon>
        <taxon>Actinomycetota</taxon>
        <taxon>Actinomycetes</taxon>
        <taxon>Pseudonocardiales</taxon>
        <taxon>Pseudonocardiaceae</taxon>
        <taxon>Crossiella</taxon>
    </lineage>
</organism>
<keyword evidence="2" id="KW-1133">Transmembrane helix</keyword>
<evidence type="ECO:0000256" key="1">
    <source>
        <dbReference type="SAM" id="MobiDB-lite"/>
    </source>
</evidence>
<gene>
    <name evidence="3" type="ORF">HNR67_001197</name>
</gene>
<feature type="transmembrane region" description="Helical" evidence="2">
    <location>
        <begin position="41"/>
        <end position="62"/>
    </location>
</feature>
<keyword evidence="2" id="KW-0812">Transmembrane</keyword>
<feature type="compositionally biased region" description="Polar residues" evidence="1">
    <location>
        <begin position="69"/>
        <end position="106"/>
    </location>
</feature>
<evidence type="ECO:0000313" key="3">
    <source>
        <dbReference type="EMBL" id="MBB4675079.1"/>
    </source>
</evidence>
<accession>A0A7W7C8C1</accession>
<evidence type="ECO:0000313" key="4">
    <source>
        <dbReference type="Proteomes" id="UP000533598"/>
    </source>
</evidence>
<feature type="compositionally biased region" description="Low complexity" evidence="1">
    <location>
        <begin position="115"/>
        <end position="132"/>
    </location>
</feature>
<proteinExistence type="predicted"/>
<comment type="caution">
    <text evidence="3">The sequence shown here is derived from an EMBL/GenBank/DDBJ whole genome shotgun (WGS) entry which is preliminary data.</text>
</comment>
<dbReference type="RefSeq" id="WP_185001112.1">
    <property type="nucleotide sequence ID" value="NZ_BAAAUI010000026.1"/>
</dbReference>
<dbReference type="Proteomes" id="UP000533598">
    <property type="component" value="Unassembled WGS sequence"/>
</dbReference>
<dbReference type="AlphaFoldDB" id="A0A7W7C8C1"/>
<name>A0A7W7C8C1_9PSEU</name>
<evidence type="ECO:0000256" key="2">
    <source>
        <dbReference type="SAM" id="Phobius"/>
    </source>
</evidence>
<protein>
    <submittedName>
        <fullName evidence="3">Uncharacterized protein</fullName>
    </submittedName>
</protein>